<comment type="caution">
    <text evidence="8">The sequence shown here is derived from an EMBL/GenBank/DDBJ whole genome shotgun (WGS) entry which is preliminary data.</text>
</comment>
<dbReference type="Gene3D" id="3.30.9.10">
    <property type="entry name" value="D-Amino Acid Oxidase, subunit A, domain 2"/>
    <property type="match status" value="1"/>
</dbReference>
<keyword evidence="9" id="KW-1185">Reference proteome</keyword>
<evidence type="ECO:0000256" key="1">
    <source>
        <dbReference type="ARBA" id="ARBA00001974"/>
    </source>
</evidence>
<dbReference type="GeneID" id="67014612"/>
<dbReference type="GO" id="GO:0050660">
    <property type="term" value="F:flavin adenine dinucleotide binding"/>
    <property type="evidence" value="ECO:0007669"/>
    <property type="project" value="InterPro"/>
</dbReference>
<evidence type="ECO:0000259" key="7">
    <source>
        <dbReference type="Pfam" id="PF01266"/>
    </source>
</evidence>
<evidence type="ECO:0000256" key="4">
    <source>
        <dbReference type="ARBA" id="ARBA00022827"/>
    </source>
</evidence>
<evidence type="ECO:0000256" key="2">
    <source>
        <dbReference type="ARBA" id="ARBA00010989"/>
    </source>
</evidence>
<evidence type="ECO:0000256" key="5">
    <source>
        <dbReference type="ARBA" id="ARBA00023002"/>
    </source>
</evidence>
<organism evidence="8 9">
    <name type="scientific">Alternaria atra</name>
    <dbReference type="NCBI Taxonomy" id="119953"/>
    <lineage>
        <taxon>Eukaryota</taxon>
        <taxon>Fungi</taxon>
        <taxon>Dikarya</taxon>
        <taxon>Ascomycota</taxon>
        <taxon>Pezizomycotina</taxon>
        <taxon>Dothideomycetes</taxon>
        <taxon>Pleosporomycetidae</taxon>
        <taxon>Pleosporales</taxon>
        <taxon>Pleosporineae</taxon>
        <taxon>Pleosporaceae</taxon>
        <taxon>Alternaria</taxon>
        <taxon>Alternaria sect. Ulocladioides</taxon>
    </lineage>
</organism>
<comment type="cofactor">
    <cofactor evidence="1">
        <name>FAD</name>
        <dbReference type="ChEBI" id="CHEBI:57692"/>
    </cofactor>
</comment>
<feature type="domain" description="FAD dependent oxidoreductase" evidence="7">
    <location>
        <begin position="36"/>
        <end position="417"/>
    </location>
</feature>
<dbReference type="InterPro" id="IPR036188">
    <property type="entry name" value="FAD/NAD-bd_sf"/>
</dbReference>
<comment type="similarity">
    <text evidence="2">Belongs to the MSOX/MTOX family.</text>
</comment>
<evidence type="ECO:0000313" key="9">
    <source>
        <dbReference type="Proteomes" id="UP000676310"/>
    </source>
</evidence>
<evidence type="ECO:0000256" key="3">
    <source>
        <dbReference type="ARBA" id="ARBA00022630"/>
    </source>
</evidence>
<proteinExistence type="inferred from homology"/>
<dbReference type="GO" id="GO:0008115">
    <property type="term" value="F:sarcosine oxidase activity"/>
    <property type="evidence" value="ECO:0007669"/>
    <property type="project" value="TreeGrafter"/>
</dbReference>
<keyword evidence="5" id="KW-0560">Oxidoreductase</keyword>
<dbReference type="EMBL" id="CAJRGZ010000016">
    <property type="protein sequence ID" value="CAG5153240.1"/>
    <property type="molecule type" value="Genomic_DNA"/>
</dbReference>
<dbReference type="RefSeq" id="XP_043166635.1">
    <property type="nucleotide sequence ID" value="XM_043310700.1"/>
</dbReference>
<protein>
    <recommendedName>
        <fullName evidence="7">FAD dependent oxidoreductase domain-containing protein</fullName>
    </recommendedName>
</protein>
<gene>
    <name evidence="8" type="ORF">ALTATR162_LOCUS3094</name>
</gene>
<dbReference type="GO" id="GO:0051698">
    <property type="term" value="F:saccharopine oxidase activity"/>
    <property type="evidence" value="ECO:0007669"/>
    <property type="project" value="TreeGrafter"/>
</dbReference>
<feature type="region of interest" description="Disordered" evidence="6">
    <location>
        <begin position="319"/>
        <end position="341"/>
    </location>
</feature>
<keyword evidence="3" id="KW-0285">Flavoprotein</keyword>
<name>A0A8J2HZM7_9PLEO</name>
<dbReference type="Proteomes" id="UP000676310">
    <property type="component" value="Unassembled WGS sequence"/>
</dbReference>
<reference evidence="8" key="1">
    <citation type="submission" date="2021-05" db="EMBL/GenBank/DDBJ databases">
        <authorList>
            <person name="Stam R."/>
        </authorList>
    </citation>
    <scope>NUCLEOTIDE SEQUENCE</scope>
    <source>
        <strain evidence="8">CS162</strain>
    </source>
</reference>
<dbReference type="InterPro" id="IPR006076">
    <property type="entry name" value="FAD-dep_OxRdtase"/>
</dbReference>
<dbReference type="SUPFAM" id="SSF51905">
    <property type="entry name" value="FAD/NAD(P)-binding domain"/>
    <property type="match status" value="1"/>
</dbReference>
<sequence>MNGLADGIYVERPGPHLVIDFIPKPLMEPDRRNNSYLIVGAGCFGASTALHLKQLLPLSNVILVDRTPFPNPAAAAHDLNKVVRTDYDERFYMELALEAMNMWKTDALFSKHYHETGIVWAGEEKMSNKIMRNYQSLGVNPGAVILDPEDAKTRWKGILRDTDWKGLKQALYNPNAGWSDAEPALRDVIQKSVDIGVQYISDGVRKVLLHDDGVCVGVQTTSGEIIMSDHVVLCTGAHTAQILADSAPNKPEIHVGNRMTAAAAIMTLYKMPEEELSKYESAPVVINTLKHVQGESIPPGQRGLCKCTHEESFTHYVDQSESKQRLSVPPERSSQSVWGHDVPSGLKKEADVVAQQIYGPWVKGLSPVHYRMCWDAVTPTQDWVISPHPKARNLYIAAGGSFHAWKFMPNIGIYVVKMLLGSLDDEKKERWAWDRKSSSSGGACDMYIPGRDLKDIEGYKDLKPVNESSALDGHWLNGTNGG</sequence>
<dbReference type="InterPro" id="IPR045170">
    <property type="entry name" value="MTOX"/>
</dbReference>
<dbReference type="PANTHER" id="PTHR10961:SF37">
    <property type="entry name" value="FAD DEPENDENT OXIDOREDUCTASE DOMAIN-CONTAINING PROTEIN"/>
    <property type="match status" value="1"/>
</dbReference>
<dbReference type="AlphaFoldDB" id="A0A8J2HZM7"/>
<accession>A0A8J2HZM7</accession>
<dbReference type="PANTHER" id="PTHR10961">
    <property type="entry name" value="PEROXISOMAL SARCOSINE OXIDASE"/>
    <property type="match status" value="1"/>
</dbReference>
<keyword evidence="4" id="KW-0274">FAD</keyword>
<dbReference type="Gene3D" id="3.50.50.60">
    <property type="entry name" value="FAD/NAD(P)-binding domain"/>
    <property type="match status" value="1"/>
</dbReference>
<evidence type="ECO:0000313" key="8">
    <source>
        <dbReference type="EMBL" id="CAG5153240.1"/>
    </source>
</evidence>
<dbReference type="Pfam" id="PF01266">
    <property type="entry name" value="DAO"/>
    <property type="match status" value="1"/>
</dbReference>
<dbReference type="OrthoDB" id="2219495at2759"/>
<evidence type="ECO:0000256" key="6">
    <source>
        <dbReference type="SAM" id="MobiDB-lite"/>
    </source>
</evidence>